<gene>
    <name evidence="3" type="ORF">Zmor_010358</name>
</gene>
<evidence type="ECO:0000313" key="3">
    <source>
        <dbReference type="EMBL" id="KAJ3658629.1"/>
    </source>
</evidence>
<protein>
    <recommendedName>
        <fullName evidence="2">Sushi domain-containing protein</fullName>
    </recommendedName>
</protein>
<reference evidence="3" key="1">
    <citation type="journal article" date="2023" name="G3 (Bethesda)">
        <title>Whole genome assemblies of Zophobas morio and Tenebrio molitor.</title>
        <authorList>
            <person name="Kaur S."/>
            <person name="Stinson S.A."/>
            <person name="diCenzo G.C."/>
        </authorList>
    </citation>
    <scope>NUCLEOTIDE SEQUENCE</scope>
    <source>
        <strain evidence="3">QUZm001</strain>
    </source>
</reference>
<sequence>MSVAAGTVLTIQCNENFALDTPNTIFCCSKNGSYDLGNCLKMCPVIVDTESMQVTCSYKGEERKNCTGAVEGTVARFRCANFYENVGSDRKLVHVCVNGSWDQSPPVCVPSGQYYPFTIFI</sequence>
<organism evidence="3 4">
    <name type="scientific">Zophobas morio</name>
    <dbReference type="NCBI Taxonomy" id="2755281"/>
    <lineage>
        <taxon>Eukaryota</taxon>
        <taxon>Metazoa</taxon>
        <taxon>Ecdysozoa</taxon>
        <taxon>Arthropoda</taxon>
        <taxon>Hexapoda</taxon>
        <taxon>Insecta</taxon>
        <taxon>Pterygota</taxon>
        <taxon>Neoptera</taxon>
        <taxon>Endopterygota</taxon>
        <taxon>Coleoptera</taxon>
        <taxon>Polyphaga</taxon>
        <taxon>Cucujiformia</taxon>
        <taxon>Tenebrionidae</taxon>
        <taxon>Zophobas</taxon>
    </lineage>
</organism>
<evidence type="ECO:0000259" key="2">
    <source>
        <dbReference type="Pfam" id="PF00084"/>
    </source>
</evidence>
<feature type="domain" description="Sushi" evidence="2">
    <location>
        <begin position="43"/>
        <end position="108"/>
    </location>
</feature>
<dbReference type="SUPFAM" id="SSF57535">
    <property type="entry name" value="Complement control module/SCR domain"/>
    <property type="match status" value="1"/>
</dbReference>
<dbReference type="EMBL" id="JALNTZ010000003">
    <property type="protein sequence ID" value="KAJ3658629.1"/>
    <property type="molecule type" value="Genomic_DNA"/>
</dbReference>
<evidence type="ECO:0000313" key="4">
    <source>
        <dbReference type="Proteomes" id="UP001168821"/>
    </source>
</evidence>
<name>A0AA38MJQ2_9CUCU</name>
<accession>A0AA38MJQ2</accession>
<dbReference type="InterPro" id="IPR035976">
    <property type="entry name" value="Sushi/SCR/CCP_sf"/>
</dbReference>
<keyword evidence="4" id="KW-1185">Reference proteome</keyword>
<dbReference type="Proteomes" id="UP001168821">
    <property type="component" value="Unassembled WGS sequence"/>
</dbReference>
<evidence type="ECO:0000256" key="1">
    <source>
        <dbReference type="ARBA" id="ARBA00023157"/>
    </source>
</evidence>
<dbReference type="InterPro" id="IPR000436">
    <property type="entry name" value="Sushi_SCR_CCP_dom"/>
</dbReference>
<dbReference type="Pfam" id="PF00084">
    <property type="entry name" value="Sushi"/>
    <property type="match status" value="1"/>
</dbReference>
<dbReference type="AlphaFoldDB" id="A0AA38MJQ2"/>
<comment type="caution">
    <text evidence="3">The sequence shown here is derived from an EMBL/GenBank/DDBJ whole genome shotgun (WGS) entry which is preliminary data.</text>
</comment>
<keyword evidence="1" id="KW-1015">Disulfide bond</keyword>
<proteinExistence type="predicted"/>
<dbReference type="Gene3D" id="2.10.70.10">
    <property type="entry name" value="Complement Module, domain 1"/>
    <property type="match status" value="1"/>
</dbReference>